<dbReference type="PANTHER" id="PTHR34203">
    <property type="entry name" value="METHYLTRANSFERASE, FKBM FAMILY PROTEIN"/>
    <property type="match status" value="1"/>
</dbReference>
<dbReference type="InterPro" id="IPR029063">
    <property type="entry name" value="SAM-dependent_MTases_sf"/>
</dbReference>
<dbReference type="AlphaFoldDB" id="K0JJV1"/>
<dbReference type="HOGENOM" id="CLU_058382_0_0_12"/>
<gene>
    <name evidence="2" type="ORF">WESB_1737</name>
</gene>
<feature type="domain" description="Methyltransferase FkbM" evidence="1">
    <location>
        <begin position="181"/>
        <end position="316"/>
    </location>
</feature>
<dbReference type="EMBL" id="HE793032">
    <property type="protein sequence ID" value="CCG57202.1"/>
    <property type="molecule type" value="Genomic_DNA"/>
</dbReference>
<dbReference type="PANTHER" id="PTHR34203:SF15">
    <property type="entry name" value="SLL1173 PROTEIN"/>
    <property type="match status" value="1"/>
</dbReference>
<accession>K0JJV1</accession>
<dbReference type="Pfam" id="PF05050">
    <property type="entry name" value="Methyltransf_21"/>
    <property type="match status" value="1"/>
</dbReference>
<dbReference type="SUPFAM" id="SSF53335">
    <property type="entry name" value="S-adenosyl-L-methionine-dependent methyltransferases"/>
    <property type="match status" value="1"/>
</dbReference>
<keyword evidence="2" id="KW-0489">Methyltransferase</keyword>
<dbReference type="PATRIC" id="fig|1161918.5.peg.1248"/>
<evidence type="ECO:0000313" key="3">
    <source>
        <dbReference type="Proteomes" id="UP000003759"/>
    </source>
</evidence>
<dbReference type="OrthoDB" id="5329963at2"/>
<keyword evidence="2" id="KW-0808">Transferase</keyword>
<dbReference type="Proteomes" id="UP000003759">
    <property type="component" value="Chromosome"/>
</dbReference>
<protein>
    <submittedName>
        <fullName evidence="2">SAM-dependent methyltransferase</fullName>
    </submittedName>
</protein>
<dbReference type="KEGG" id="bpw:WESB_1737"/>
<evidence type="ECO:0000259" key="1">
    <source>
        <dbReference type="Pfam" id="PF05050"/>
    </source>
</evidence>
<dbReference type="GO" id="GO:0032259">
    <property type="term" value="P:methylation"/>
    <property type="evidence" value="ECO:0007669"/>
    <property type="project" value="UniProtKB-KW"/>
</dbReference>
<proteinExistence type="predicted"/>
<organism evidence="2 3">
    <name type="scientific">Brachyspira pilosicoli WesB</name>
    <dbReference type="NCBI Taxonomy" id="1161918"/>
    <lineage>
        <taxon>Bacteria</taxon>
        <taxon>Pseudomonadati</taxon>
        <taxon>Spirochaetota</taxon>
        <taxon>Spirochaetia</taxon>
        <taxon>Brachyspirales</taxon>
        <taxon>Brachyspiraceae</taxon>
        <taxon>Brachyspira</taxon>
    </lineage>
</organism>
<dbReference type="InterPro" id="IPR052514">
    <property type="entry name" value="SAM-dependent_MTase"/>
</dbReference>
<name>K0JJV1_BRAPL</name>
<reference evidence="2 3" key="1">
    <citation type="journal article" date="2012" name="BMC Genomics">
        <title>Comparative genomics of Brachyspira pilosicoli strains: genome rearrangements, reductions and correlation of genetic compliment with phenotypic diversity.</title>
        <authorList>
            <person name="Mappley L.J."/>
            <person name="Black M.L."/>
            <person name="Abuoun M."/>
            <person name="Darby A.C."/>
            <person name="Woodward M.J."/>
            <person name="Parkhill J."/>
            <person name="Turner A.K."/>
            <person name="Bellgard M.I."/>
            <person name="La T."/>
            <person name="Phillips N.D."/>
            <person name="La Ragione R.M."/>
            <person name="Hampson D.J."/>
        </authorList>
    </citation>
    <scope>NUCLEOTIDE SEQUENCE [LARGE SCALE GENOMIC DNA]</scope>
    <source>
        <strain evidence="2">WesB</strain>
    </source>
</reference>
<dbReference type="InterPro" id="IPR006342">
    <property type="entry name" value="FkbM_mtfrase"/>
</dbReference>
<dbReference type="RefSeq" id="WP_014933429.1">
    <property type="nucleotide sequence ID" value="NC_018604.1"/>
</dbReference>
<dbReference type="GO" id="GO:0008168">
    <property type="term" value="F:methyltransferase activity"/>
    <property type="evidence" value="ECO:0007669"/>
    <property type="project" value="UniProtKB-KW"/>
</dbReference>
<dbReference type="Gene3D" id="3.40.50.150">
    <property type="entry name" value="Vaccinia Virus protein VP39"/>
    <property type="match status" value="1"/>
</dbReference>
<dbReference type="NCBIfam" id="TIGR01444">
    <property type="entry name" value="fkbM_fam"/>
    <property type="match status" value="1"/>
</dbReference>
<evidence type="ECO:0000313" key="2">
    <source>
        <dbReference type="EMBL" id="CCG57202.1"/>
    </source>
</evidence>
<sequence>MDKEFEKTLNDVVWWIPFKKVREIIINLFVNIYKISLNTNNILLNTNNVPTINWHFTAMREYMINNPDEFNNKVEKFKNGLDDYSIEYLNCYIRQLKYIINPKVIGMDFFKIDNSISDFFTEEQKFLYFNYYNIYNFYYKRYLNKYNNQINFDPHINYYEAGIVFLPNKIKNRFNDSIAIDCGAYIGDSAIMMYEEYTFKNIYAFEPDGSNFEKMQYIITNYNLSERIIPVKYATSNKNEINYIVSNGQGSFVTNEYSENSEKIESIKLDDYFKDNDNISLIKMDIEGFEKQALEGAEQLIKRCKPALLISCYHGIQMFELKNYIENLDLGYKIIYRCLSINTMCEYNLICYVE</sequence>